<evidence type="ECO:0000313" key="2">
    <source>
        <dbReference type="EMBL" id="PND36091.1"/>
    </source>
</evidence>
<accession>A0A2N8KRK8</accession>
<proteinExistence type="predicted"/>
<sequence>MLLGPAQIARQRHELQGASIAIDLPRDGGERAIRRWLGPPTGDLCAAEGAAERLRRVYSRASSADSAPLFDHSERSERREFGAAEPRSEHRGESARRADPRTMSPAAGRVTAARTNHTADVRFMPTAVFPSNEEF</sequence>
<feature type="compositionally biased region" description="Basic and acidic residues" evidence="1">
    <location>
        <begin position="71"/>
        <end position="100"/>
    </location>
</feature>
<keyword evidence="3" id="KW-1185">Reference proteome</keyword>
<dbReference type="AlphaFoldDB" id="A0A2N8KRK8"/>
<name>A0A2N8KRK8_9BURK</name>
<reference evidence="2 3" key="1">
    <citation type="submission" date="2018-01" db="EMBL/GenBank/DDBJ databases">
        <title>Draft genome sequence of Paucibacter aquatile CR182 isolated from freshwater of the Nakdong River.</title>
        <authorList>
            <person name="Choi A."/>
            <person name="Chung E.J."/>
        </authorList>
    </citation>
    <scope>NUCLEOTIDE SEQUENCE [LARGE SCALE GENOMIC DNA]</scope>
    <source>
        <strain evidence="2 3">CR182</strain>
    </source>
</reference>
<organism evidence="2 3">
    <name type="scientific">Kinneretia aquatilis</name>
    <dbReference type="NCBI Taxonomy" id="2070761"/>
    <lineage>
        <taxon>Bacteria</taxon>
        <taxon>Pseudomonadati</taxon>
        <taxon>Pseudomonadota</taxon>
        <taxon>Betaproteobacteria</taxon>
        <taxon>Burkholderiales</taxon>
        <taxon>Sphaerotilaceae</taxon>
        <taxon>Roseateles</taxon>
    </lineage>
</organism>
<feature type="region of interest" description="Disordered" evidence="1">
    <location>
        <begin position="58"/>
        <end position="118"/>
    </location>
</feature>
<protein>
    <submittedName>
        <fullName evidence="2">Uncharacterized protein</fullName>
    </submittedName>
</protein>
<evidence type="ECO:0000313" key="3">
    <source>
        <dbReference type="Proteomes" id="UP000235916"/>
    </source>
</evidence>
<dbReference type="Proteomes" id="UP000235916">
    <property type="component" value="Unassembled WGS sequence"/>
</dbReference>
<comment type="caution">
    <text evidence="2">The sequence shown here is derived from an EMBL/GenBank/DDBJ whole genome shotgun (WGS) entry which is preliminary data.</text>
</comment>
<gene>
    <name evidence="2" type="ORF">C1O66_20380</name>
</gene>
<dbReference type="EMBL" id="POSP01000004">
    <property type="protein sequence ID" value="PND36091.1"/>
    <property type="molecule type" value="Genomic_DNA"/>
</dbReference>
<evidence type="ECO:0000256" key="1">
    <source>
        <dbReference type="SAM" id="MobiDB-lite"/>
    </source>
</evidence>